<evidence type="ECO:0000259" key="14">
    <source>
        <dbReference type="PROSITE" id="PS50929"/>
    </source>
</evidence>
<evidence type="ECO:0000256" key="10">
    <source>
        <dbReference type="ARBA" id="ARBA00023136"/>
    </source>
</evidence>
<evidence type="ECO:0000259" key="13">
    <source>
        <dbReference type="PROSITE" id="PS50893"/>
    </source>
</evidence>
<keyword evidence="11" id="KW-0325">Glycoprotein</keyword>
<evidence type="ECO:0000256" key="4">
    <source>
        <dbReference type="ARBA" id="ARBA00022692"/>
    </source>
</evidence>
<dbReference type="CDD" id="cd03249">
    <property type="entry name" value="ABC_MTABC3_MDL1_MDL2"/>
    <property type="match status" value="2"/>
</dbReference>
<dbReference type="Gene3D" id="1.20.1560.10">
    <property type="entry name" value="ABC transporter type 1, transmembrane domain"/>
    <property type="match status" value="1"/>
</dbReference>
<dbReference type="CDD" id="cd18577">
    <property type="entry name" value="ABC_6TM_Pgp_ABCB1_D1_like"/>
    <property type="match status" value="1"/>
</dbReference>
<gene>
    <name evidence="15" type="ORF">CRM22_008560</name>
</gene>
<dbReference type="CDD" id="cd18578">
    <property type="entry name" value="ABC_6TM_Pgp_ABCB1_D2_like"/>
    <property type="match status" value="1"/>
</dbReference>
<dbReference type="InterPro" id="IPR036640">
    <property type="entry name" value="ABC1_TM_sf"/>
</dbReference>
<organism evidence="15 16">
    <name type="scientific">Opisthorchis felineus</name>
    <dbReference type="NCBI Taxonomy" id="147828"/>
    <lineage>
        <taxon>Eukaryota</taxon>
        <taxon>Metazoa</taxon>
        <taxon>Spiralia</taxon>
        <taxon>Lophotrochozoa</taxon>
        <taxon>Platyhelminthes</taxon>
        <taxon>Trematoda</taxon>
        <taxon>Digenea</taxon>
        <taxon>Opisthorchiida</taxon>
        <taxon>Opisthorchiata</taxon>
        <taxon>Opisthorchiidae</taxon>
        <taxon>Opisthorchis</taxon>
    </lineage>
</organism>
<dbReference type="InterPro" id="IPR003439">
    <property type="entry name" value="ABC_transporter-like_ATP-bd"/>
</dbReference>
<sequence>MHDSVLRCTMEDEVECVRKRESCDQSEESISKERSPVSIFSLFRYATTFERVMLIIGLLCASIVGLSSPITMLIFREIINNITPSTFSFSVIKRYLFFYVILAEVLFILCVTQVGFVSISAKRQARRIRSLFFKAINRQDVAWHDENAAGSLLSKLTDNIFNIEQGMGTKLGEFIQHMTGFLGGIVIAYYVNYKLALVATAMLPLVVAGFSSFGMLGKTFMKREMEAYSKASGIAGEVLSSIRTVMAFGGEKREVKRYVAELSSVESVGIKKALAFGGASGLIASSIYLSAALVFWYGVTLMLDGLDPGAVVTVFTCIILGSIFMGSAFMTFPNILHALAAAQDVYGTIERIPEIDKDRGGLRLPNFTGNISFQNVDFVYPTRPEVTVLKNFSLQLKSGQTIALVGPSGSGKSTVVQLIQRFYDPAAGKVLIEGVELPLLDLIHFRSMIGCVQQEPVLFDGTIFDNIRMGKLDATPEEIIEAAKLANAHDFICTLPEGYETRIGEAGGGLSGGQKQRIAIARAIVRQPRLLLLDEATSSLDTRSERVVQEALERAAFGRTVLIVAHRLTTVRHADLIMVLSEGEIREVGTHEQLMKANGLYAAMVQSQAGDQAEGGTKGPNIPDGLGYTEHNSYRVEYSQVKKRVPNMEEDVAASDTSSIVAKEDNAAGLLSSGISKKWSNNPTLRLIKMNRPEAVFLTLGFLFSILSSLTFPVFAILYSEVYDIITKPLEESSMKARIAVISASMAGVGLAQLLIGLGQGYFFGVAGERLIKRIRALLFESILQQEVAWFDSREHQPGYLTALLATEATKVSKFTGARLSSMLEAILIITISLAIALFYNWQVTLVMLSFFPMLAVGNALQTKMFGLTKDTFQDSKAIQIAQEAIKGNRTVTSFALEDFYNNRFMESSRSYFRQQFNQAMIQAILYAFSLTIATFSICATFGLGAYLIDQKKTDVLSLFRAFLVINFASQAIGRLGFTASDAKQVTEAVEKILHIVDRVPRIMVNAGDIPLSPFKGRVQFRRLHFRYPTRPEVKILTSFSHDIEKGKKVALVGQSGCGKSTLLQLVQRFYEPDDHGPNSGIFFDGMDIRDLAPCWIRQQIAIVSQEPTLFNTSIRENIAYGDNTRIVSMDEIIEAARTANIHEFIMSLPEGYETLAGEGGSQLSGGQKQRIAIARALIRRPVLLLLDEATSALDTENERLVQEALDAAMENRTSIVVAHRLTTVENTDEIVVIENGRKIECGSPDELLAAKGSFYALHHAEAR</sequence>
<feature type="transmembrane region" description="Helical" evidence="12">
    <location>
        <begin position="310"/>
        <end position="332"/>
    </location>
</feature>
<dbReference type="GO" id="GO:0005524">
    <property type="term" value="F:ATP binding"/>
    <property type="evidence" value="ECO:0007669"/>
    <property type="project" value="UniProtKB-KW"/>
</dbReference>
<feature type="domain" description="ABC transmembrane type-1" evidence="14">
    <location>
        <begin position="700"/>
        <end position="985"/>
    </location>
</feature>
<dbReference type="OrthoDB" id="6500128at2759"/>
<keyword evidence="7" id="KW-0067">ATP-binding</keyword>
<dbReference type="GO" id="GO:0090374">
    <property type="term" value="P:oligopeptide export from mitochondrion"/>
    <property type="evidence" value="ECO:0007669"/>
    <property type="project" value="TreeGrafter"/>
</dbReference>
<evidence type="ECO:0000256" key="8">
    <source>
        <dbReference type="ARBA" id="ARBA00022967"/>
    </source>
</evidence>
<dbReference type="PANTHER" id="PTHR43394">
    <property type="entry name" value="ATP-DEPENDENT PERMEASE MDL1, MITOCHONDRIAL"/>
    <property type="match status" value="1"/>
</dbReference>
<dbReference type="PROSITE" id="PS50929">
    <property type="entry name" value="ABC_TM1F"/>
    <property type="match status" value="2"/>
</dbReference>
<dbReference type="InterPro" id="IPR039421">
    <property type="entry name" value="Type_1_exporter"/>
</dbReference>
<dbReference type="SMART" id="SM00382">
    <property type="entry name" value="AAA"/>
    <property type="match status" value="2"/>
</dbReference>
<dbReference type="GO" id="GO:0015421">
    <property type="term" value="F:ABC-type oligopeptide transporter activity"/>
    <property type="evidence" value="ECO:0007669"/>
    <property type="project" value="TreeGrafter"/>
</dbReference>
<dbReference type="GO" id="GO:0005743">
    <property type="term" value="C:mitochondrial inner membrane"/>
    <property type="evidence" value="ECO:0007669"/>
    <property type="project" value="TreeGrafter"/>
</dbReference>
<proteinExistence type="inferred from homology"/>
<evidence type="ECO:0000313" key="16">
    <source>
        <dbReference type="Proteomes" id="UP000308267"/>
    </source>
</evidence>
<dbReference type="Gene3D" id="3.40.50.300">
    <property type="entry name" value="P-loop containing nucleotide triphosphate hydrolases"/>
    <property type="match status" value="2"/>
</dbReference>
<evidence type="ECO:0000256" key="9">
    <source>
        <dbReference type="ARBA" id="ARBA00022989"/>
    </source>
</evidence>
<evidence type="ECO:0000256" key="2">
    <source>
        <dbReference type="ARBA" id="ARBA00007577"/>
    </source>
</evidence>
<feature type="domain" description="ABC transporter" evidence="13">
    <location>
        <begin position="1019"/>
        <end position="1261"/>
    </location>
</feature>
<dbReference type="STRING" id="147828.A0A4V3SDE5"/>
<feature type="transmembrane region" description="Helical" evidence="12">
    <location>
        <begin position="197"/>
        <end position="216"/>
    </location>
</feature>
<dbReference type="FunFam" id="3.40.50.300:FF:000205">
    <property type="entry name" value="ABC transporter B family member 4"/>
    <property type="match status" value="1"/>
</dbReference>
<dbReference type="InterPro" id="IPR027417">
    <property type="entry name" value="P-loop_NTPase"/>
</dbReference>
<dbReference type="PROSITE" id="PS00211">
    <property type="entry name" value="ABC_TRANSPORTER_1"/>
    <property type="match status" value="2"/>
</dbReference>
<keyword evidence="10 12" id="KW-0472">Membrane</keyword>
<reference evidence="15 16" key="1">
    <citation type="journal article" date="2019" name="BMC Genomics">
        <title>New insights from Opisthorchis felineus genome: update on genomics of the epidemiologically important liver flukes.</title>
        <authorList>
            <person name="Ershov N.I."/>
            <person name="Mordvinov V.A."/>
            <person name="Prokhortchouk E.B."/>
            <person name="Pakharukova M.Y."/>
            <person name="Gunbin K.V."/>
            <person name="Ustyantsev K."/>
            <person name="Genaev M.A."/>
            <person name="Blinov A.G."/>
            <person name="Mazur A."/>
            <person name="Boulygina E."/>
            <person name="Tsygankova S."/>
            <person name="Khrameeva E."/>
            <person name="Chekanov N."/>
            <person name="Fan G."/>
            <person name="Xiao A."/>
            <person name="Zhang H."/>
            <person name="Xu X."/>
            <person name="Yang H."/>
            <person name="Solovyev V."/>
            <person name="Lee S.M."/>
            <person name="Liu X."/>
            <person name="Afonnikov D.A."/>
            <person name="Skryabin K.G."/>
        </authorList>
    </citation>
    <scope>NUCLEOTIDE SEQUENCE [LARGE SCALE GENOMIC DNA]</scope>
    <source>
        <strain evidence="15">AK-0245</strain>
        <tissue evidence="15">Whole organism</tissue>
    </source>
</reference>
<dbReference type="SUPFAM" id="SSF52540">
    <property type="entry name" value="P-loop containing nucleoside triphosphate hydrolases"/>
    <property type="match status" value="2"/>
</dbReference>
<dbReference type="FunFam" id="3.40.50.300:FF:000479">
    <property type="entry name" value="Multidrug resistance protein 1A"/>
    <property type="match status" value="1"/>
</dbReference>
<feature type="transmembrane region" description="Helical" evidence="12">
    <location>
        <begin position="695"/>
        <end position="719"/>
    </location>
</feature>
<comment type="similarity">
    <text evidence="2">Belongs to the ABC transporter superfamily. ABCB family. Multidrug resistance exporter (TC 3.A.1.201) subfamily.</text>
</comment>
<feature type="transmembrane region" description="Helical" evidence="12">
    <location>
        <begin position="273"/>
        <end position="298"/>
    </location>
</feature>
<keyword evidence="16" id="KW-1185">Reference proteome</keyword>
<feature type="transmembrane region" description="Helical" evidence="12">
    <location>
        <begin position="820"/>
        <end position="838"/>
    </location>
</feature>
<keyword evidence="3" id="KW-0813">Transport</keyword>
<keyword evidence="4 12" id="KW-0812">Transmembrane</keyword>
<feature type="transmembrane region" description="Helical" evidence="12">
    <location>
        <begin position="174"/>
        <end position="191"/>
    </location>
</feature>
<keyword evidence="6" id="KW-0547">Nucleotide-binding</keyword>
<comment type="subcellular location">
    <subcellularLocation>
        <location evidence="1">Membrane</location>
        <topology evidence="1">Multi-pass membrane protein</topology>
    </subcellularLocation>
</comment>
<name>A0A4V3SDE5_OPIFE</name>
<evidence type="ECO:0000313" key="15">
    <source>
        <dbReference type="EMBL" id="TGZ60364.1"/>
    </source>
</evidence>
<feature type="transmembrane region" description="Helical" evidence="12">
    <location>
        <begin position="739"/>
        <end position="764"/>
    </location>
</feature>
<feature type="transmembrane region" description="Helical" evidence="12">
    <location>
        <begin position="924"/>
        <end position="949"/>
    </location>
</feature>
<evidence type="ECO:0000256" key="6">
    <source>
        <dbReference type="ARBA" id="ARBA00022741"/>
    </source>
</evidence>
<evidence type="ECO:0000256" key="1">
    <source>
        <dbReference type="ARBA" id="ARBA00004141"/>
    </source>
</evidence>
<evidence type="ECO:0000256" key="5">
    <source>
        <dbReference type="ARBA" id="ARBA00022737"/>
    </source>
</evidence>
<feature type="transmembrane region" description="Helical" evidence="12">
    <location>
        <begin position="52"/>
        <end position="75"/>
    </location>
</feature>
<evidence type="ECO:0000256" key="11">
    <source>
        <dbReference type="ARBA" id="ARBA00023180"/>
    </source>
</evidence>
<dbReference type="PANTHER" id="PTHR43394:SF27">
    <property type="entry name" value="ATP-DEPENDENT TRANSLOCASE ABCB1-LIKE"/>
    <property type="match status" value="1"/>
</dbReference>
<dbReference type="PROSITE" id="PS50893">
    <property type="entry name" value="ABC_TRANSPORTER_2"/>
    <property type="match status" value="2"/>
</dbReference>
<evidence type="ECO:0000256" key="7">
    <source>
        <dbReference type="ARBA" id="ARBA00022840"/>
    </source>
</evidence>
<comment type="caution">
    <text evidence="15">The sequence shown here is derived from an EMBL/GenBank/DDBJ whole genome shotgun (WGS) entry which is preliminary data.</text>
</comment>
<keyword evidence="5" id="KW-0677">Repeat</keyword>
<keyword evidence="9 12" id="KW-1133">Transmembrane helix</keyword>
<evidence type="ECO:0000256" key="12">
    <source>
        <dbReference type="SAM" id="Phobius"/>
    </source>
</evidence>
<accession>A0A4V3SDE5</accession>
<feature type="transmembrane region" description="Helical" evidence="12">
    <location>
        <begin position="95"/>
        <end position="119"/>
    </location>
</feature>
<dbReference type="SUPFAM" id="SSF90123">
    <property type="entry name" value="ABC transporter transmembrane region"/>
    <property type="match status" value="2"/>
</dbReference>
<dbReference type="Pfam" id="PF00664">
    <property type="entry name" value="ABC_membrane"/>
    <property type="match status" value="2"/>
</dbReference>
<keyword evidence="8" id="KW-1278">Translocase</keyword>
<dbReference type="EMBL" id="SJOL01008406">
    <property type="protein sequence ID" value="TGZ60364.1"/>
    <property type="molecule type" value="Genomic_DNA"/>
</dbReference>
<feature type="domain" description="ABC transporter" evidence="13">
    <location>
        <begin position="371"/>
        <end position="607"/>
    </location>
</feature>
<dbReference type="InterPro" id="IPR003593">
    <property type="entry name" value="AAA+_ATPase"/>
</dbReference>
<dbReference type="Pfam" id="PF00005">
    <property type="entry name" value="ABC_tran"/>
    <property type="match status" value="2"/>
</dbReference>
<dbReference type="GO" id="GO:0016887">
    <property type="term" value="F:ATP hydrolysis activity"/>
    <property type="evidence" value="ECO:0007669"/>
    <property type="project" value="InterPro"/>
</dbReference>
<feature type="domain" description="ABC transmembrane type-1" evidence="14">
    <location>
        <begin position="55"/>
        <end position="337"/>
    </location>
</feature>
<evidence type="ECO:0000256" key="3">
    <source>
        <dbReference type="ARBA" id="ARBA00022448"/>
    </source>
</evidence>
<dbReference type="Proteomes" id="UP000308267">
    <property type="component" value="Unassembled WGS sequence"/>
</dbReference>
<dbReference type="InterPro" id="IPR017871">
    <property type="entry name" value="ABC_transporter-like_CS"/>
</dbReference>
<protein>
    <submittedName>
        <fullName evidence="15">Uncharacterized protein</fullName>
    </submittedName>
</protein>
<dbReference type="InterPro" id="IPR011527">
    <property type="entry name" value="ABC1_TM_dom"/>
</dbReference>
<dbReference type="AlphaFoldDB" id="A0A4V3SDE5"/>
<feature type="transmembrane region" description="Helical" evidence="12">
    <location>
        <begin position="844"/>
        <end position="861"/>
    </location>
</feature>